<dbReference type="InterPro" id="IPR003593">
    <property type="entry name" value="AAA+_ATPase"/>
</dbReference>
<dbReference type="PANTHER" id="PTHR23076">
    <property type="entry name" value="METALLOPROTEASE M41 FTSH"/>
    <property type="match status" value="1"/>
</dbReference>
<reference evidence="5" key="1">
    <citation type="submission" date="2018-05" db="EMBL/GenBank/DDBJ databases">
        <title>Draft genome of Mucuna pruriens seed.</title>
        <authorList>
            <person name="Nnadi N.E."/>
            <person name="Vos R."/>
            <person name="Hasami M.H."/>
            <person name="Devisetty U.K."/>
            <person name="Aguiy J.C."/>
        </authorList>
    </citation>
    <scope>NUCLEOTIDE SEQUENCE [LARGE SCALE GENOMIC DNA]</scope>
    <source>
        <strain evidence="5">JCA_2017</strain>
    </source>
</reference>
<dbReference type="InterPro" id="IPR037219">
    <property type="entry name" value="Peptidase_M41-like"/>
</dbReference>
<evidence type="ECO:0000256" key="1">
    <source>
        <dbReference type="ARBA" id="ARBA00022946"/>
    </source>
</evidence>
<dbReference type="InterPro" id="IPR000642">
    <property type="entry name" value="Peptidase_M41"/>
</dbReference>
<evidence type="ECO:0000313" key="6">
    <source>
        <dbReference type="Proteomes" id="UP000257109"/>
    </source>
</evidence>
<feature type="transmembrane region" description="Helical" evidence="3">
    <location>
        <begin position="659"/>
        <end position="678"/>
    </location>
</feature>
<proteinExistence type="predicted"/>
<keyword evidence="5" id="KW-0645">Protease</keyword>
<evidence type="ECO:0000256" key="2">
    <source>
        <dbReference type="SAM" id="Coils"/>
    </source>
</evidence>
<organism evidence="5 6">
    <name type="scientific">Mucuna pruriens</name>
    <name type="common">Velvet bean</name>
    <name type="synonym">Dolichos pruriens</name>
    <dbReference type="NCBI Taxonomy" id="157652"/>
    <lineage>
        <taxon>Eukaryota</taxon>
        <taxon>Viridiplantae</taxon>
        <taxon>Streptophyta</taxon>
        <taxon>Embryophyta</taxon>
        <taxon>Tracheophyta</taxon>
        <taxon>Spermatophyta</taxon>
        <taxon>Magnoliopsida</taxon>
        <taxon>eudicotyledons</taxon>
        <taxon>Gunneridae</taxon>
        <taxon>Pentapetalae</taxon>
        <taxon>rosids</taxon>
        <taxon>fabids</taxon>
        <taxon>Fabales</taxon>
        <taxon>Fabaceae</taxon>
        <taxon>Papilionoideae</taxon>
        <taxon>50 kb inversion clade</taxon>
        <taxon>NPAAA clade</taxon>
        <taxon>indigoferoid/millettioid clade</taxon>
        <taxon>Phaseoleae</taxon>
        <taxon>Mucuna</taxon>
    </lineage>
</organism>
<keyword evidence="5" id="KW-0482">Metalloprotease</keyword>
<dbReference type="OrthoDB" id="2016434at2759"/>
<keyword evidence="6" id="KW-1185">Reference proteome</keyword>
<feature type="domain" description="AAA+ ATPase" evidence="4">
    <location>
        <begin position="778"/>
        <end position="918"/>
    </location>
</feature>
<dbReference type="STRING" id="157652.A0A371GNN7"/>
<dbReference type="PANTHER" id="PTHR23076:SF58">
    <property type="entry name" value="INACTIVE ATP-DEPENDENT ZINC METALLOPROTEASE FTSHI 5, CHLOROPLASTIC-RELATED"/>
    <property type="match status" value="1"/>
</dbReference>
<evidence type="ECO:0000259" key="4">
    <source>
        <dbReference type="SMART" id="SM00382"/>
    </source>
</evidence>
<feature type="transmembrane region" description="Helical" evidence="3">
    <location>
        <begin position="593"/>
        <end position="613"/>
    </location>
</feature>
<evidence type="ECO:0000256" key="3">
    <source>
        <dbReference type="SAM" id="Phobius"/>
    </source>
</evidence>
<dbReference type="Gene3D" id="3.40.50.300">
    <property type="entry name" value="P-loop containing nucleotide triphosphate hydrolases"/>
    <property type="match status" value="1"/>
</dbReference>
<dbReference type="Pfam" id="PF01434">
    <property type="entry name" value="Peptidase_M41"/>
    <property type="match status" value="1"/>
</dbReference>
<dbReference type="SUPFAM" id="SSF52540">
    <property type="entry name" value="P-loop containing nucleoside triphosphate hydrolases"/>
    <property type="match status" value="1"/>
</dbReference>
<dbReference type="SUPFAM" id="SSF140990">
    <property type="entry name" value="FtsH protease domain-like"/>
    <property type="match status" value="1"/>
</dbReference>
<accession>A0A371GNN7</accession>
<gene>
    <name evidence="5" type="primary">FTSHI5</name>
    <name evidence="5" type="ORF">CR513_25825</name>
</gene>
<feature type="coiled-coil region" evidence="2">
    <location>
        <begin position="342"/>
        <end position="369"/>
    </location>
</feature>
<dbReference type="FunFam" id="3.40.50.300:FF:001891">
    <property type="entry name" value="ATP-dependent zinc metalloprotease FtsH 3"/>
    <property type="match status" value="1"/>
</dbReference>
<dbReference type="Proteomes" id="UP000257109">
    <property type="component" value="Unassembled WGS sequence"/>
</dbReference>
<keyword evidence="3" id="KW-1133">Transmembrane helix</keyword>
<sequence length="1329" mass="153075">MDSILASSPLQFLQRPHFTSTRPIPNRTFISNSRRTPRNPLSLAPIAITPPITFAAKSTPSPNDDDSNVLSKHLVRALFCFAVGFSALGAFRAPPAFAFAAPWTSLGKRSTEKERAKSHEYSDCTDRLLETVSYLLGTVDEVRKGNGDVREVEAALKAVKSKKEELRKEITRRLYRELSKLRNERKALWKRSGEIVGEILKAKGEYEGLKAKVANEKEKERMKELEQSVGEMEDEYNGAWERVGEIEDLISKEETVALIYGVREINFIERECGQLVERFKQEIRHRDFKSLPTGSVTKLSKFVIQKDLETVHRKHAEQRILPSILDVEDLGSFFHQDSINFAQRLKRSLKDSREKQRNLEAQIRNKMKKFGKEKRCIIYTPEEEVVKGFPEVELKWMFGNKEVALPKAVGLHLYHGWKKWREQAKANLKQNLIKDAEFGRQYVAERQERILLDRDRVVSRTWYNEEKNRWEIDPVAVPYAVSKKLIEHVRIRHDWGAMYIALKGEDKEFYVDIKEFEMLFEDLGGFDGLYMKMLACGIPTAVHLMWIPFSELNIREQLLLILRVSHGILSGLWNSGVVMYARNWIFKNIKDTTDDIMVVIVFPIVELLVPYPVRIQLGMAWPEEIYQMVDSTWYLKWQSEAELNFKSRQTTDDEDESPWFFWFFVRAVIYGFVLFHVLKFMRRRLPSLLGFGPLRRDPNRQKLRRVKYYITQKLKKIKQRRKDGVDPIKTAFEQMKRVKKPPIPLKNFASIESMKEEINEVVAFLQNPRAFQEMGARAPRGVLIVGERGTGKTSLALAIAAEAKVPVVEIKAQQLEAGLWVGQSASNIRELFQTARDLAPVIIFVEDFDLFAGVRGTYIHTKNQDHETFINQLLVELDGFEKQDGVVLMATTRNLKQIDEALQRPGRMDRIFHLQRPTQAEREKILYSAAKETMDDQLIDYVNWKKVAEKTALLRPIELKIVPVALEGSAFRSKVLDTDELMGYCGFFATFSSAIPPWLRKTKIFSMLSKALVNHLGLALTKEDLQNVVDLMEPYGQISNGIELLSPPLDWTRETKFPHAVWAAGRSLTALLLPNFDDVDNLWLEPLSWQGIGCTKITKARNEGSINGNLESRSYLEKKLVFCFGSYVASQMLLPFGEENLLSSSEIQQAQEIATRMVIQYGWGPDDSPAIYYRSNAVTALSMGDDHEYVMAAKVEKMFDLAYLKAKEMLQKNRLVLEKIVEELLEFEILTGKDLERITRDNGGMREKEPFSLGEVQASEGKLFICTWINVHSLGYYTNIIHVFVGMRRDSSFPSRPSFLDVNQIPIFFPYHYMNISKELSVTIFTIPN</sequence>
<dbReference type="GO" id="GO:0009535">
    <property type="term" value="C:chloroplast thylakoid membrane"/>
    <property type="evidence" value="ECO:0007669"/>
    <property type="project" value="TreeGrafter"/>
</dbReference>
<dbReference type="InterPro" id="IPR027417">
    <property type="entry name" value="P-loop_NTPase"/>
</dbReference>
<dbReference type="SMART" id="SM00382">
    <property type="entry name" value="AAA"/>
    <property type="match status" value="1"/>
</dbReference>
<dbReference type="GO" id="GO:0004176">
    <property type="term" value="F:ATP-dependent peptidase activity"/>
    <property type="evidence" value="ECO:0007669"/>
    <property type="project" value="InterPro"/>
</dbReference>
<dbReference type="FunFam" id="1.20.58.760:FF:000015">
    <property type="entry name" value="ATP-dependent zinc metalloprotease FtsH 3"/>
    <property type="match status" value="1"/>
</dbReference>
<feature type="coiled-coil region" evidence="2">
    <location>
        <begin position="199"/>
        <end position="235"/>
    </location>
</feature>
<feature type="non-terminal residue" evidence="5">
    <location>
        <position position="1"/>
    </location>
</feature>
<keyword evidence="2" id="KW-0175">Coiled coil</keyword>
<name>A0A371GNN7_MUCPR</name>
<comment type="caution">
    <text evidence="5">The sequence shown here is derived from an EMBL/GenBank/DDBJ whole genome shotgun (WGS) entry which is preliminary data.</text>
</comment>
<keyword evidence="5" id="KW-0378">Hydrolase</keyword>
<evidence type="ECO:0000313" key="5">
    <source>
        <dbReference type="EMBL" id="RDX92100.1"/>
    </source>
</evidence>
<dbReference type="EMBL" id="QJKJ01004952">
    <property type="protein sequence ID" value="RDX92100.1"/>
    <property type="molecule type" value="Genomic_DNA"/>
</dbReference>
<dbReference type="Gene3D" id="1.20.58.760">
    <property type="entry name" value="Peptidase M41"/>
    <property type="match status" value="1"/>
</dbReference>
<dbReference type="GO" id="GO:0005524">
    <property type="term" value="F:ATP binding"/>
    <property type="evidence" value="ECO:0007669"/>
    <property type="project" value="InterPro"/>
</dbReference>
<feature type="transmembrane region" description="Helical" evidence="3">
    <location>
        <begin position="558"/>
        <end position="581"/>
    </location>
</feature>
<dbReference type="GO" id="GO:0004222">
    <property type="term" value="F:metalloendopeptidase activity"/>
    <property type="evidence" value="ECO:0007669"/>
    <property type="project" value="InterPro"/>
</dbReference>
<keyword evidence="3" id="KW-0472">Membrane</keyword>
<dbReference type="GO" id="GO:0006508">
    <property type="term" value="P:proteolysis"/>
    <property type="evidence" value="ECO:0007669"/>
    <property type="project" value="UniProtKB-KW"/>
</dbReference>
<dbReference type="GO" id="GO:0016887">
    <property type="term" value="F:ATP hydrolysis activity"/>
    <property type="evidence" value="ECO:0007669"/>
    <property type="project" value="InterPro"/>
</dbReference>
<dbReference type="Pfam" id="PF00004">
    <property type="entry name" value="AAA"/>
    <property type="match status" value="1"/>
</dbReference>
<protein>
    <submittedName>
        <fullName evidence="5">Inactive ATP-dependent zinc metalloprotease FTSHI 5, chloroplastic</fullName>
    </submittedName>
</protein>
<keyword evidence="3" id="KW-0812">Transmembrane</keyword>
<keyword evidence="1" id="KW-0809">Transit peptide</keyword>
<dbReference type="InterPro" id="IPR003959">
    <property type="entry name" value="ATPase_AAA_core"/>
</dbReference>